<dbReference type="RefSeq" id="XP_014656106.1">
    <property type="nucleotide sequence ID" value="XM_014800620.1"/>
</dbReference>
<dbReference type="GeneID" id="26304489"/>
<dbReference type="Proteomes" id="UP000053758">
    <property type="component" value="Unassembled WGS sequence"/>
</dbReference>
<evidence type="ECO:0000313" key="1">
    <source>
        <dbReference type="EMBL" id="GAK65443.1"/>
    </source>
</evidence>
<sequence>GDGSHAPTHPGNTSDRLITTTVVALQQCERNLTPDEDFLISRIRPYRNVAFSSPPRHPSPRKLCTRKCTRMSPRCTGSRTGKWSDTGLS</sequence>
<keyword evidence="2" id="KW-1185">Reference proteome</keyword>
<dbReference type="AlphaFoldDB" id="A0A081CFJ7"/>
<protein>
    <submittedName>
        <fullName evidence="1">Uncharacterized protein</fullName>
    </submittedName>
</protein>
<dbReference type="HOGENOM" id="CLU_2460679_0_0_1"/>
<proteinExistence type="predicted"/>
<organism evidence="1 2">
    <name type="scientific">Pseudozyma antarctica</name>
    <name type="common">Yeast</name>
    <name type="synonym">Candida antarctica</name>
    <dbReference type="NCBI Taxonomy" id="84753"/>
    <lineage>
        <taxon>Eukaryota</taxon>
        <taxon>Fungi</taxon>
        <taxon>Dikarya</taxon>
        <taxon>Basidiomycota</taxon>
        <taxon>Ustilaginomycotina</taxon>
        <taxon>Ustilaginomycetes</taxon>
        <taxon>Ustilaginales</taxon>
        <taxon>Ustilaginaceae</taxon>
        <taxon>Moesziomyces</taxon>
    </lineage>
</organism>
<evidence type="ECO:0000313" key="2">
    <source>
        <dbReference type="Proteomes" id="UP000053758"/>
    </source>
</evidence>
<feature type="non-terminal residue" evidence="1">
    <location>
        <position position="1"/>
    </location>
</feature>
<accession>A0A081CFJ7</accession>
<dbReference type="EMBL" id="DF830076">
    <property type="protein sequence ID" value="GAK65443.1"/>
    <property type="molecule type" value="Genomic_DNA"/>
</dbReference>
<name>A0A081CFJ7_PSEA2</name>
<reference evidence="2" key="1">
    <citation type="journal article" date="2014" name="Genome Announc.">
        <title>Draft Genome Sequence of the Yeast Pseudozyma antarctica Type Strain JCM10317, a Producer of the Glycolipid Biosurfactants, Mannosylerythritol Lipids.</title>
        <authorList>
            <person name="Saika A."/>
            <person name="Koike H."/>
            <person name="Hori T."/>
            <person name="Fukuoka T."/>
            <person name="Sato S."/>
            <person name="Habe H."/>
            <person name="Kitamoto D."/>
            <person name="Morita T."/>
        </authorList>
    </citation>
    <scope>NUCLEOTIDE SEQUENCE [LARGE SCALE GENOMIC DNA]</scope>
    <source>
        <strain evidence="2">JCM 10317</strain>
    </source>
</reference>
<gene>
    <name evidence="1" type="ORF">PAN0_009c3660</name>
</gene>